<dbReference type="EMBL" id="AP028955">
    <property type="protein sequence ID" value="BET39075.1"/>
    <property type="molecule type" value="Genomic_DNA"/>
</dbReference>
<protein>
    <submittedName>
        <fullName evidence="1">Uncharacterized protein</fullName>
    </submittedName>
</protein>
<sequence length="100" mass="10959">MKMPVSDNIQSNNYTLLKIIRSSISPLSAMIGTSAYYGQVIDNPILGSINSLLFGKKLGLDIWNLNKRPNTKTKLINSSKKILLGLGTIGLVNYAKFTTN</sequence>
<dbReference type="Proteomes" id="UP001473424">
    <property type="component" value="Chromosome"/>
</dbReference>
<name>A0ABN7BXS0_9MOLU</name>
<evidence type="ECO:0000313" key="1">
    <source>
        <dbReference type="EMBL" id="BET39075.1"/>
    </source>
</evidence>
<reference evidence="2" key="1">
    <citation type="journal article" date="2024" name="FEMS Microbiol. Lett.">
        <title>Genomic insights into Spiroplasma endosymbionts that induce male-killing and protective phenotypes in the pea aphid.</title>
        <authorList>
            <person name="Arai H."/>
            <person name="Legeai F."/>
            <person name="Kageyama D."/>
            <person name="Sugio A."/>
            <person name="Simon J.C."/>
        </authorList>
    </citation>
    <scope>NUCLEOTIDE SEQUENCE [LARGE SCALE GENOMIC DNA]</scope>
    <source>
        <strain evidence="2">sAp269</strain>
    </source>
</reference>
<proteinExistence type="predicted"/>
<organism evidence="1 2">
    <name type="scientific">Spiroplasma ixodetis</name>
    <dbReference type="NCBI Taxonomy" id="2141"/>
    <lineage>
        <taxon>Bacteria</taxon>
        <taxon>Bacillati</taxon>
        <taxon>Mycoplasmatota</taxon>
        <taxon>Mollicutes</taxon>
        <taxon>Entomoplasmatales</taxon>
        <taxon>Spiroplasmataceae</taxon>
        <taxon>Spiroplasma</taxon>
    </lineage>
</organism>
<keyword evidence="2" id="KW-1185">Reference proteome</keyword>
<accession>A0ABN7BXS0</accession>
<evidence type="ECO:0000313" key="2">
    <source>
        <dbReference type="Proteomes" id="UP001473424"/>
    </source>
</evidence>
<gene>
    <name evidence="1" type="ORF">SAP269_16640</name>
</gene>